<evidence type="ECO:0000313" key="3">
    <source>
        <dbReference type="Proteomes" id="UP001159405"/>
    </source>
</evidence>
<dbReference type="InterPro" id="IPR008775">
    <property type="entry name" value="Phytyl_CoA_dOase-like"/>
</dbReference>
<dbReference type="SUPFAM" id="SSF51197">
    <property type="entry name" value="Clavaminate synthase-like"/>
    <property type="match status" value="1"/>
</dbReference>
<gene>
    <name evidence="2" type="ORF">PLOB_00025019</name>
</gene>
<sequence>MIWPISVCYRSRSVERTNNLFVLDALHTPDEPVLLRLRCISNHSKLFHDTICHPKLVEIASELIGPSIRYINQDKVNMKPPQSESSVVTWHQDWAFFPHTNDSLVTVCIAIDDSTRENGCLQVVPGSHKGPLYSHFKDGAFVSAITDPAFDPSTAVHVEVTAGGASFHHVLTVHGSAPNLSRHSRRMLCFNYSSTDAWPLLGVAGHEFTSHGPVDWERYCSTAVKGKASVFPRMKALPVCIPIPLDSGFDIYQHAKPSVVNQPQ</sequence>
<name>A0ABN8MXC9_9CNID</name>
<dbReference type="Proteomes" id="UP001159405">
    <property type="component" value="Unassembled WGS sequence"/>
</dbReference>
<dbReference type="EMBL" id="CALNXK010000003">
    <property type="protein sequence ID" value="CAH3035170.1"/>
    <property type="molecule type" value="Genomic_DNA"/>
</dbReference>
<keyword evidence="3" id="KW-1185">Reference proteome</keyword>
<evidence type="ECO:0000313" key="2">
    <source>
        <dbReference type="EMBL" id="CAH3035170.1"/>
    </source>
</evidence>
<organism evidence="2 3">
    <name type="scientific">Porites lobata</name>
    <dbReference type="NCBI Taxonomy" id="104759"/>
    <lineage>
        <taxon>Eukaryota</taxon>
        <taxon>Metazoa</taxon>
        <taxon>Cnidaria</taxon>
        <taxon>Anthozoa</taxon>
        <taxon>Hexacorallia</taxon>
        <taxon>Scleractinia</taxon>
        <taxon>Fungiina</taxon>
        <taxon>Poritidae</taxon>
        <taxon>Porites</taxon>
    </lineage>
</organism>
<reference evidence="2 3" key="1">
    <citation type="submission" date="2022-05" db="EMBL/GenBank/DDBJ databases">
        <authorList>
            <consortium name="Genoscope - CEA"/>
            <person name="William W."/>
        </authorList>
    </citation>
    <scope>NUCLEOTIDE SEQUENCE [LARGE SCALE GENOMIC DNA]</scope>
</reference>
<protein>
    <recommendedName>
        <fullName evidence="4">Phytanoyl-CoA dioxygenase</fullName>
    </recommendedName>
</protein>
<dbReference type="Pfam" id="PF05721">
    <property type="entry name" value="PhyH"/>
    <property type="match status" value="1"/>
</dbReference>
<dbReference type="Gene3D" id="2.60.120.620">
    <property type="entry name" value="q2cbj1_9rhob like domain"/>
    <property type="match status" value="1"/>
</dbReference>
<proteinExistence type="predicted"/>
<comment type="cofactor">
    <cofactor evidence="1">
        <name>Fe cation</name>
        <dbReference type="ChEBI" id="CHEBI:24875"/>
    </cofactor>
</comment>
<accession>A0ABN8MXC9</accession>
<evidence type="ECO:0000256" key="1">
    <source>
        <dbReference type="ARBA" id="ARBA00001962"/>
    </source>
</evidence>
<dbReference type="PANTHER" id="PTHR20883">
    <property type="entry name" value="PHYTANOYL-COA DIOXYGENASE DOMAIN CONTAINING 1"/>
    <property type="match status" value="1"/>
</dbReference>
<dbReference type="PANTHER" id="PTHR20883:SF46">
    <property type="entry name" value="PHYTANOYL-COA HYDROXYLASE"/>
    <property type="match status" value="1"/>
</dbReference>
<evidence type="ECO:0008006" key="4">
    <source>
        <dbReference type="Google" id="ProtNLM"/>
    </source>
</evidence>
<comment type="caution">
    <text evidence="2">The sequence shown here is derived from an EMBL/GenBank/DDBJ whole genome shotgun (WGS) entry which is preliminary data.</text>
</comment>